<dbReference type="SUPFAM" id="SSF54117">
    <property type="entry name" value="Interleukin 8-like chemokines"/>
    <property type="match status" value="1"/>
</dbReference>
<evidence type="ECO:0000313" key="3">
    <source>
        <dbReference type="EMBL" id="CAG6016398.1"/>
    </source>
</evidence>
<keyword evidence="4" id="KW-1185">Reference proteome</keyword>
<dbReference type="InterPro" id="IPR036048">
    <property type="entry name" value="Interleukin_8-like_sf"/>
</dbReference>
<name>A0A8S4BUK9_9TELE</name>
<dbReference type="Pfam" id="PF00048">
    <property type="entry name" value="IL8"/>
    <property type="match status" value="1"/>
</dbReference>
<dbReference type="EMBL" id="CAJRST010039999">
    <property type="protein sequence ID" value="CAG6016398.1"/>
    <property type="molecule type" value="Genomic_DNA"/>
</dbReference>
<evidence type="ECO:0000256" key="1">
    <source>
        <dbReference type="ARBA" id="ARBA00022514"/>
    </source>
</evidence>
<comment type="caution">
    <text evidence="3">The sequence shown here is derived from an EMBL/GenBank/DDBJ whole genome shotgun (WGS) entry which is preliminary data.</text>
</comment>
<dbReference type="Proteomes" id="UP000677803">
    <property type="component" value="Unassembled WGS sequence"/>
</dbReference>
<feature type="domain" description="Chemokine interleukin-8-like" evidence="2">
    <location>
        <begin position="11"/>
        <end position="45"/>
    </location>
</feature>
<proteinExistence type="predicted"/>
<dbReference type="OrthoDB" id="9948647at2759"/>
<keyword evidence="1" id="KW-0202">Cytokine</keyword>
<dbReference type="Gene3D" id="2.40.50.40">
    <property type="match status" value="1"/>
</dbReference>
<reference evidence="3" key="1">
    <citation type="submission" date="2021-05" db="EMBL/GenBank/DDBJ databases">
        <authorList>
            <person name="Tigano A."/>
        </authorList>
    </citation>
    <scope>NUCLEOTIDE SEQUENCE</scope>
</reference>
<dbReference type="GO" id="GO:0008009">
    <property type="term" value="F:chemokine activity"/>
    <property type="evidence" value="ECO:0007669"/>
    <property type="project" value="InterPro"/>
</dbReference>
<gene>
    <name evidence="3" type="ORF">MMEN_LOCUS20326</name>
</gene>
<organism evidence="3 4">
    <name type="scientific">Menidia menidia</name>
    <name type="common">Atlantic silverside</name>
    <dbReference type="NCBI Taxonomy" id="238744"/>
    <lineage>
        <taxon>Eukaryota</taxon>
        <taxon>Metazoa</taxon>
        <taxon>Chordata</taxon>
        <taxon>Craniata</taxon>
        <taxon>Vertebrata</taxon>
        <taxon>Euteleostomi</taxon>
        <taxon>Actinopterygii</taxon>
        <taxon>Neopterygii</taxon>
        <taxon>Teleostei</taxon>
        <taxon>Neoteleostei</taxon>
        <taxon>Acanthomorphata</taxon>
        <taxon>Ovalentaria</taxon>
        <taxon>Atherinomorphae</taxon>
        <taxon>Atheriniformes</taxon>
        <taxon>Atherinopsidae</taxon>
        <taxon>Menidiinae</taxon>
        <taxon>Menidia</taxon>
    </lineage>
</organism>
<sequence length="72" mass="7884">MPPLNRDYTSHCGCLQLESRVIPPASLRSLRLLPHGPHCAHTEVISVDDILGDEDIYEYGFPKGNPGQTGVV</sequence>
<evidence type="ECO:0000313" key="4">
    <source>
        <dbReference type="Proteomes" id="UP000677803"/>
    </source>
</evidence>
<accession>A0A8S4BUK9</accession>
<dbReference type="AlphaFoldDB" id="A0A8S4BUK9"/>
<evidence type="ECO:0000259" key="2">
    <source>
        <dbReference type="Pfam" id="PF00048"/>
    </source>
</evidence>
<protein>
    <submittedName>
        <fullName evidence="3">(Atlantic silverside) hypothetical protein</fullName>
    </submittedName>
</protein>
<dbReference type="GO" id="GO:0006955">
    <property type="term" value="P:immune response"/>
    <property type="evidence" value="ECO:0007669"/>
    <property type="project" value="InterPro"/>
</dbReference>
<dbReference type="InterPro" id="IPR001811">
    <property type="entry name" value="Chemokine_IL8-like_dom"/>
</dbReference>
<dbReference type="GO" id="GO:0005615">
    <property type="term" value="C:extracellular space"/>
    <property type="evidence" value="ECO:0007669"/>
    <property type="project" value="UniProtKB-KW"/>
</dbReference>